<proteinExistence type="predicted"/>
<dbReference type="Proteomes" id="UP000230069">
    <property type="component" value="Unassembled WGS sequence"/>
</dbReference>
<sequence>MTEQINQYRKMCKLLHNDKANSLHFTYRGHNMDIRNAQWSSKTNKKSSIVTISNKFITMKLEICTINISSRIEILYLKEAFYH</sequence>
<protein>
    <submittedName>
        <fullName evidence="1">Uncharacterized protein</fullName>
    </submittedName>
</protein>
<evidence type="ECO:0000313" key="2">
    <source>
        <dbReference type="Proteomes" id="UP000230069"/>
    </source>
</evidence>
<dbReference type="AlphaFoldDB" id="A0A2G5F7W2"/>
<evidence type="ECO:0000313" key="1">
    <source>
        <dbReference type="EMBL" id="PIA64095.1"/>
    </source>
</evidence>
<gene>
    <name evidence="1" type="ORF">AQUCO_00201410v1</name>
</gene>
<reference evidence="1 2" key="1">
    <citation type="submission" date="2017-09" db="EMBL/GenBank/DDBJ databases">
        <title>WGS assembly of Aquilegia coerulea Goldsmith.</title>
        <authorList>
            <person name="Hodges S."/>
            <person name="Kramer E."/>
            <person name="Nordborg M."/>
            <person name="Tomkins J."/>
            <person name="Borevitz J."/>
            <person name="Derieg N."/>
            <person name="Yan J."/>
            <person name="Mihaltcheva S."/>
            <person name="Hayes R.D."/>
            <person name="Rokhsar D."/>
        </authorList>
    </citation>
    <scope>NUCLEOTIDE SEQUENCE [LARGE SCALE GENOMIC DNA]</scope>
    <source>
        <strain evidence="2">cv. Goldsmith</strain>
    </source>
</reference>
<organism evidence="1 2">
    <name type="scientific">Aquilegia coerulea</name>
    <name type="common">Rocky mountain columbine</name>
    <dbReference type="NCBI Taxonomy" id="218851"/>
    <lineage>
        <taxon>Eukaryota</taxon>
        <taxon>Viridiplantae</taxon>
        <taxon>Streptophyta</taxon>
        <taxon>Embryophyta</taxon>
        <taxon>Tracheophyta</taxon>
        <taxon>Spermatophyta</taxon>
        <taxon>Magnoliopsida</taxon>
        <taxon>Ranunculales</taxon>
        <taxon>Ranunculaceae</taxon>
        <taxon>Thalictroideae</taxon>
        <taxon>Aquilegia</taxon>
    </lineage>
</organism>
<accession>A0A2G5F7W2</accession>
<dbReference type="EMBL" id="KZ305019">
    <property type="protein sequence ID" value="PIA64095.1"/>
    <property type="molecule type" value="Genomic_DNA"/>
</dbReference>
<dbReference type="InParanoid" id="A0A2G5F7W2"/>
<name>A0A2G5F7W2_AQUCA</name>
<keyword evidence="2" id="KW-1185">Reference proteome</keyword>